<evidence type="ECO:0000313" key="12">
    <source>
        <dbReference type="EMBL" id="OCL96446.1"/>
    </source>
</evidence>
<evidence type="ECO:0000256" key="10">
    <source>
        <dbReference type="SAM" id="Phobius"/>
    </source>
</evidence>
<comment type="subcellular location">
    <subcellularLocation>
        <location evidence="1">Cell inner membrane</location>
        <topology evidence="1">Single-pass membrane protein</topology>
        <orientation evidence="1">Periplasmic side</orientation>
    </subcellularLocation>
</comment>
<comment type="caution">
    <text evidence="12">The sequence shown here is derived from an EMBL/GenBank/DDBJ whole genome shotgun (WGS) entry which is preliminary data.</text>
</comment>
<evidence type="ECO:0000256" key="9">
    <source>
        <dbReference type="ARBA" id="ARBA00023136"/>
    </source>
</evidence>
<accession>A0A1C7WRQ5</accession>
<reference evidence="12 13" key="1">
    <citation type="submission" date="2015-10" db="EMBL/GenBank/DDBJ databases">
        <authorList>
            <person name="Rovetto F.F."/>
            <person name="Cocolin L.L."/>
            <person name="Illeghems K.K."/>
            <person name="Van Nieuwerbuegh F.F."/>
            <person name="Houf K.K."/>
        </authorList>
    </citation>
    <scope>NUCLEOTIDE SEQUENCE [LARGE SCALE GENOMIC DNA]</scope>
    <source>
        <strain evidence="12 13">LMG 24486</strain>
    </source>
</reference>
<evidence type="ECO:0000256" key="3">
    <source>
        <dbReference type="ARBA" id="ARBA00022448"/>
    </source>
</evidence>
<keyword evidence="7" id="KW-0653">Protein transport</keyword>
<evidence type="ECO:0000256" key="2">
    <source>
        <dbReference type="ARBA" id="ARBA00006555"/>
    </source>
</evidence>
<evidence type="ECO:0000256" key="7">
    <source>
        <dbReference type="ARBA" id="ARBA00022927"/>
    </source>
</evidence>
<dbReference type="InterPro" id="IPR003538">
    <property type="entry name" value="TonB"/>
</dbReference>
<keyword evidence="9 10" id="KW-0472">Membrane</keyword>
<protein>
    <submittedName>
        <fullName evidence="12">Transport protein TonB</fullName>
    </submittedName>
</protein>
<evidence type="ECO:0000313" key="13">
    <source>
        <dbReference type="Proteomes" id="UP000092987"/>
    </source>
</evidence>
<dbReference type="PANTHER" id="PTHR33446:SF2">
    <property type="entry name" value="PROTEIN TONB"/>
    <property type="match status" value="1"/>
</dbReference>
<dbReference type="PANTHER" id="PTHR33446">
    <property type="entry name" value="PROTEIN TONB-RELATED"/>
    <property type="match status" value="1"/>
</dbReference>
<dbReference type="EMBL" id="LLKQ01000001">
    <property type="protein sequence ID" value="OCL96446.1"/>
    <property type="molecule type" value="Genomic_DNA"/>
</dbReference>
<comment type="similarity">
    <text evidence="2">Belongs to the TonB family.</text>
</comment>
<keyword evidence="4" id="KW-1003">Cell membrane</keyword>
<name>A0A1C7WRQ5_9BACT</name>
<dbReference type="Proteomes" id="UP000092987">
    <property type="component" value="Unassembled WGS sequence"/>
</dbReference>
<feature type="transmembrane region" description="Helical" evidence="10">
    <location>
        <begin position="6"/>
        <end position="29"/>
    </location>
</feature>
<gene>
    <name evidence="12" type="ORF">AA347_01937</name>
</gene>
<dbReference type="InterPro" id="IPR037682">
    <property type="entry name" value="TonB_C"/>
</dbReference>
<evidence type="ECO:0000259" key="11">
    <source>
        <dbReference type="PROSITE" id="PS52015"/>
    </source>
</evidence>
<dbReference type="Gene3D" id="3.30.1150.10">
    <property type="match status" value="1"/>
</dbReference>
<sequence length="221" mass="25555">MKNNRYLKSFLISFSIYFVIAAPLVISLANTTKTVDMKKDVHTVTKISLSSVEVQKKPVEEEVVEEEIIEKVIEKPAQKVVKKEVKKPKKEKPKKKPEKKVVQKEEVIKDQVITQDTVNQVKAAEMEDLYLGKIKHIIEKNKKYPRVAKRLKHEGKVTISFDILADGKIVNIRIIENSKYKTLDKATMELLENIAFFDAIPKELNKTVWNNIQVPVNYEMH</sequence>
<evidence type="ECO:0000256" key="6">
    <source>
        <dbReference type="ARBA" id="ARBA00022692"/>
    </source>
</evidence>
<keyword evidence="5" id="KW-0997">Cell inner membrane</keyword>
<organism evidence="12 13">
    <name type="scientific">Aliarcobacter thereius LMG 24486</name>
    <dbReference type="NCBI Taxonomy" id="1032240"/>
    <lineage>
        <taxon>Bacteria</taxon>
        <taxon>Pseudomonadati</taxon>
        <taxon>Campylobacterota</taxon>
        <taxon>Epsilonproteobacteria</taxon>
        <taxon>Campylobacterales</taxon>
        <taxon>Arcobacteraceae</taxon>
        <taxon>Aliarcobacter</taxon>
    </lineage>
</organism>
<evidence type="ECO:0000256" key="8">
    <source>
        <dbReference type="ARBA" id="ARBA00022989"/>
    </source>
</evidence>
<dbReference type="PRINTS" id="PR01374">
    <property type="entry name" value="TONBPROTEIN"/>
</dbReference>
<dbReference type="Pfam" id="PF03544">
    <property type="entry name" value="TonB_C"/>
    <property type="match status" value="1"/>
</dbReference>
<dbReference type="NCBIfam" id="TIGR01352">
    <property type="entry name" value="tonB_Cterm"/>
    <property type="match status" value="1"/>
</dbReference>
<dbReference type="InterPro" id="IPR006260">
    <property type="entry name" value="TonB/TolA_C"/>
</dbReference>
<dbReference type="PROSITE" id="PS52015">
    <property type="entry name" value="TONB_CTD"/>
    <property type="match status" value="1"/>
</dbReference>
<feature type="domain" description="TonB C-terminal" evidence="11">
    <location>
        <begin position="129"/>
        <end position="221"/>
    </location>
</feature>
<keyword evidence="8 10" id="KW-1133">Transmembrane helix</keyword>
<keyword evidence="3" id="KW-0813">Transport</keyword>
<dbReference type="RefSeq" id="WP_066390608.1">
    <property type="nucleotide sequence ID" value="NZ_CP035926.1"/>
</dbReference>
<dbReference type="InterPro" id="IPR051045">
    <property type="entry name" value="TonB-dependent_transducer"/>
</dbReference>
<dbReference type="SUPFAM" id="SSF74653">
    <property type="entry name" value="TolA/TonB C-terminal domain"/>
    <property type="match status" value="1"/>
</dbReference>
<keyword evidence="6 10" id="KW-0812">Transmembrane</keyword>
<evidence type="ECO:0000256" key="1">
    <source>
        <dbReference type="ARBA" id="ARBA00004383"/>
    </source>
</evidence>
<evidence type="ECO:0000256" key="4">
    <source>
        <dbReference type="ARBA" id="ARBA00022475"/>
    </source>
</evidence>
<evidence type="ECO:0000256" key="5">
    <source>
        <dbReference type="ARBA" id="ARBA00022519"/>
    </source>
</evidence>
<keyword evidence="13" id="KW-1185">Reference proteome</keyword>
<proteinExistence type="inferred from homology"/>